<dbReference type="Gene3D" id="3.40.1280.10">
    <property type="match status" value="1"/>
</dbReference>
<keyword evidence="3 7" id="KW-0808">Transferase</keyword>
<evidence type="ECO:0000256" key="4">
    <source>
        <dbReference type="ARBA" id="ARBA00022691"/>
    </source>
</evidence>
<dbReference type="NCBIfam" id="TIGR00050">
    <property type="entry name" value="rRNA_methyl_1"/>
    <property type="match status" value="1"/>
</dbReference>
<evidence type="ECO:0000256" key="5">
    <source>
        <dbReference type="RuleBase" id="RU362024"/>
    </source>
</evidence>
<name>A0A4V2PPU4_9GAMM</name>
<keyword evidence="5" id="KW-0963">Cytoplasm</keyword>
<keyword evidence="4 5" id="KW-0949">S-adenosyl-L-methionine</keyword>
<organism evidence="7 8">
    <name type="scientific">Celerinatantimonas diazotrophica</name>
    <dbReference type="NCBI Taxonomy" id="412034"/>
    <lineage>
        <taxon>Bacteria</taxon>
        <taxon>Pseudomonadati</taxon>
        <taxon>Pseudomonadota</taxon>
        <taxon>Gammaproteobacteria</taxon>
        <taxon>Celerinatantimonadaceae</taxon>
        <taxon>Celerinatantimonas</taxon>
    </lineage>
</organism>
<comment type="catalytic activity">
    <reaction evidence="5">
        <text>uridine(32) in tRNA + S-adenosyl-L-methionine = 2'-O-methyluridine(32) in tRNA + S-adenosyl-L-homocysteine + H(+)</text>
        <dbReference type="Rhea" id="RHEA:42936"/>
        <dbReference type="Rhea" id="RHEA-COMP:10107"/>
        <dbReference type="Rhea" id="RHEA-COMP:10290"/>
        <dbReference type="ChEBI" id="CHEBI:15378"/>
        <dbReference type="ChEBI" id="CHEBI:57856"/>
        <dbReference type="ChEBI" id="CHEBI:59789"/>
        <dbReference type="ChEBI" id="CHEBI:65315"/>
        <dbReference type="ChEBI" id="CHEBI:74478"/>
        <dbReference type="EC" id="2.1.1.200"/>
    </reaction>
</comment>
<dbReference type="RefSeq" id="WP_131913104.1">
    <property type="nucleotide sequence ID" value="NZ_OU594967.1"/>
</dbReference>
<evidence type="ECO:0000256" key="2">
    <source>
        <dbReference type="ARBA" id="ARBA00022603"/>
    </source>
</evidence>
<dbReference type="GO" id="GO:0106339">
    <property type="term" value="F:tRNA (cytidine(32)-2'-O)-methyltransferase activity"/>
    <property type="evidence" value="ECO:0007669"/>
    <property type="project" value="RHEA"/>
</dbReference>
<comment type="subcellular location">
    <subcellularLocation>
        <location evidence="5">Cytoplasm</location>
    </subcellularLocation>
</comment>
<dbReference type="EC" id="2.1.1.200" evidence="5"/>
<comment type="catalytic activity">
    <reaction evidence="5">
        <text>cytidine(32) in tRNA + S-adenosyl-L-methionine = 2'-O-methylcytidine(32) in tRNA + S-adenosyl-L-homocysteine + H(+)</text>
        <dbReference type="Rhea" id="RHEA:42932"/>
        <dbReference type="Rhea" id="RHEA-COMP:10288"/>
        <dbReference type="Rhea" id="RHEA-COMP:10289"/>
        <dbReference type="ChEBI" id="CHEBI:15378"/>
        <dbReference type="ChEBI" id="CHEBI:57856"/>
        <dbReference type="ChEBI" id="CHEBI:59789"/>
        <dbReference type="ChEBI" id="CHEBI:74495"/>
        <dbReference type="ChEBI" id="CHEBI:82748"/>
        <dbReference type="EC" id="2.1.1.200"/>
    </reaction>
</comment>
<dbReference type="SUPFAM" id="SSF75217">
    <property type="entry name" value="alpha/beta knot"/>
    <property type="match status" value="1"/>
</dbReference>
<dbReference type="PANTHER" id="PTHR42786:SF2">
    <property type="entry name" value="TRNA (CYTIDINE_URIDINE-2'-O-)-METHYLTRANSFERASE TRMJ"/>
    <property type="match status" value="1"/>
</dbReference>
<evidence type="ECO:0000259" key="6">
    <source>
        <dbReference type="Pfam" id="PF00588"/>
    </source>
</evidence>
<comment type="similarity">
    <text evidence="1">Belongs to the class IV-like SAM-binding methyltransferase superfamily. RNA methyltransferase TrmH family.</text>
</comment>
<comment type="subunit">
    <text evidence="5">Homodimer.</text>
</comment>
<dbReference type="InterPro" id="IPR029026">
    <property type="entry name" value="tRNA_m1G_MTases_N"/>
</dbReference>
<evidence type="ECO:0000313" key="8">
    <source>
        <dbReference type="Proteomes" id="UP000295565"/>
    </source>
</evidence>
<comment type="caution">
    <text evidence="7">The sequence shown here is derived from an EMBL/GenBank/DDBJ whole genome shotgun (WGS) entry which is preliminary data.</text>
</comment>
<dbReference type="FunFam" id="3.40.1280.10:FF:000006">
    <property type="entry name" value="Uncharacterized tRNA/rRNA methyltransferase HI_0380"/>
    <property type="match status" value="1"/>
</dbReference>
<gene>
    <name evidence="5" type="primary">trmJ</name>
    <name evidence="7" type="ORF">EV690_2320</name>
</gene>
<dbReference type="GO" id="GO:0005829">
    <property type="term" value="C:cytosol"/>
    <property type="evidence" value="ECO:0007669"/>
    <property type="project" value="TreeGrafter"/>
</dbReference>
<sequence length="249" mass="27671">MLDNVRVVMVGTSHSGNIGSAARAMKTMGFSQLVLVAPGTEIDGKSTALAAGASDVLANVQIFDTLEEAIAPCELVIGTSARSRTLELPLLNARQSAQRVVQEGQHAQVAMVFGRERTGLTNDELKHCHFHVNVATNPEYSSLNLAMAVQILCYEVRMAHLDNKMPSMPEVDYPQSQDVENFYTHLEKTLFQIGFIVPNHPGKVMDKLRRMFNRIRMEQNELNTMRGILSAMERTARGETIFPDKNKLE</sequence>
<dbReference type="CDD" id="cd18093">
    <property type="entry name" value="SpoU-like_TrmJ"/>
    <property type="match status" value="1"/>
</dbReference>
<dbReference type="Proteomes" id="UP000295565">
    <property type="component" value="Unassembled WGS sequence"/>
</dbReference>
<dbReference type="EMBL" id="SMGD01000013">
    <property type="protein sequence ID" value="TCK52211.1"/>
    <property type="molecule type" value="Genomic_DNA"/>
</dbReference>
<keyword evidence="2 5" id="KW-0489">Methyltransferase</keyword>
<dbReference type="NCBIfam" id="NF011694">
    <property type="entry name" value="PRK15114.1"/>
    <property type="match status" value="1"/>
</dbReference>
<dbReference type="GO" id="GO:0160206">
    <property type="term" value="F:tRNA (cytidine(32)/uridine(32)-2'-O)-methyltransferase activity"/>
    <property type="evidence" value="ECO:0007669"/>
    <property type="project" value="UniProtKB-EC"/>
</dbReference>
<comment type="function">
    <text evidence="5">Catalyzes the formation of 2'O-methylated cytidine (Cm32) or 2'O-methylated uridine (Um32) at position 32 in tRNA.</text>
</comment>
<evidence type="ECO:0000256" key="1">
    <source>
        <dbReference type="ARBA" id="ARBA00007228"/>
    </source>
</evidence>
<dbReference type="GO" id="GO:0002128">
    <property type="term" value="P:tRNA nucleoside ribose methylation"/>
    <property type="evidence" value="ECO:0007669"/>
    <property type="project" value="TreeGrafter"/>
</dbReference>
<dbReference type="Pfam" id="PF00588">
    <property type="entry name" value="SpoU_methylase"/>
    <property type="match status" value="1"/>
</dbReference>
<dbReference type="OrthoDB" id="9806346at2"/>
<evidence type="ECO:0000313" key="7">
    <source>
        <dbReference type="EMBL" id="TCK52211.1"/>
    </source>
</evidence>
<reference evidence="7 8" key="1">
    <citation type="submission" date="2019-03" db="EMBL/GenBank/DDBJ databases">
        <title>Genomic Encyclopedia of Type Strains, Phase IV (KMG-IV): sequencing the most valuable type-strain genomes for metagenomic binning, comparative biology and taxonomic classification.</title>
        <authorList>
            <person name="Goeker M."/>
        </authorList>
    </citation>
    <scope>NUCLEOTIDE SEQUENCE [LARGE SCALE GENOMIC DNA]</scope>
    <source>
        <strain evidence="7 8">DSM 18577</strain>
    </source>
</reference>
<dbReference type="GO" id="GO:0003723">
    <property type="term" value="F:RNA binding"/>
    <property type="evidence" value="ECO:0007669"/>
    <property type="project" value="InterPro"/>
</dbReference>
<proteinExistence type="inferred from homology"/>
<keyword evidence="8" id="KW-1185">Reference proteome</keyword>
<dbReference type="InterPro" id="IPR001537">
    <property type="entry name" value="SpoU_MeTrfase"/>
</dbReference>
<accession>A0A4V2PPU4</accession>
<dbReference type="Gene3D" id="1.10.8.590">
    <property type="match status" value="1"/>
</dbReference>
<protein>
    <recommendedName>
        <fullName evidence="5">tRNA (cytidine/uridine-2'-O-)-methyltransferase TrmJ</fullName>
        <ecNumber evidence="5">2.1.1.200</ecNumber>
    </recommendedName>
    <alternativeName>
        <fullName evidence="5">tRNA (cytidine(32)/uridine(32)-2'-O)-methyltransferase</fullName>
    </alternativeName>
    <alternativeName>
        <fullName evidence="5">tRNA Cm32/Um32 methyltransferase</fullName>
    </alternativeName>
</protein>
<dbReference type="InterPro" id="IPR029028">
    <property type="entry name" value="Alpha/beta_knot_MTases"/>
</dbReference>
<dbReference type="InterPro" id="IPR004384">
    <property type="entry name" value="RNA_MeTrfase_TrmJ/LasT"/>
</dbReference>
<dbReference type="PIRSF" id="PIRSF004808">
    <property type="entry name" value="LasT"/>
    <property type="match status" value="1"/>
</dbReference>
<keyword evidence="5" id="KW-0819">tRNA processing</keyword>
<evidence type="ECO:0000256" key="3">
    <source>
        <dbReference type="ARBA" id="ARBA00022679"/>
    </source>
</evidence>
<dbReference type="PANTHER" id="PTHR42786">
    <property type="entry name" value="TRNA/RRNA METHYLTRANSFERASE"/>
    <property type="match status" value="1"/>
</dbReference>
<feature type="domain" description="tRNA/rRNA methyltransferase SpoU type" evidence="6">
    <location>
        <begin position="5"/>
        <end position="154"/>
    </location>
</feature>
<dbReference type="AlphaFoldDB" id="A0A4V2PPU4"/>